<evidence type="ECO:0000256" key="5">
    <source>
        <dbReference type="ARBA" id="ARBA00022553"/>
    </source>
</evidence>
<feature type="domain" description="Alpha-D-phosphohexomutase alpha/beta/alpha" evidence="10">
    <location>
        <begin position="185"/>
        <end position="286"/>
    </location>
</feature>
<dbReference type="EMBL" id="FMVW01000003">
    <property type="protein sequence ID" value="SCZ34980.1"/>
    <property type="molecule type" value="Genomic_DNA"/>
</dbReference>
<keyword evidence="5" id="KW-0597">Phosphoprotein</keyword>
<dbReference type="FunFam" id="3.30.310.50:FF:000002">
    <property type="entry name" value="Phosphoglucomutase 5"/>
    <property type="match status" value="1"/>
</dbReference>
<evidence type="ECO:0000259" key="11">
    <source>
        <dbReference type="Pfam" id="PF02880"/>
    </source>
</evidence>
<keyword evidence="7" id="KW-0460">Magnesium</keyword>
<dbReference type="GO" id="GO:0004614">
    <property type="term" value="F:phosphoglucomutase activity"/>
    <property type="evidence" value="ECO:0007669"/>
    <property type="project" value="UniProtKB-EC"/>
</dbReference>
<dbReference type="SUPFAM" id="SSF53738">
    <property type="entry name" value="Phosphoglucomutase, first 3 domains"/>
    <property type="match status" value="3"/>
</dbReference>
<dbReference type="InterPro" id="IPR005841">
    <property type="entry name" value="Alpha-D-phosphohexomutase_SF"/>
</dbReference>
<dbReference type="InterPro" id="IPR005846">
    <property type="entry name" value="A-D-PHexomutase_a/b/a-III"/>
</dbReference>
<organism evidence="12 13">
    <name type="scientific">Afifella marina DSM 2698</name>
    <dbReference type="NCBI Taxonomy" id="1120955"/>
    <lineage>
        <taxon>Bacteria</taxon>
        <taxon>Pseudomonadati</taxon>
        <taxon>Pseudomonadota</taxon>
        <taxon>Alphaproteobacteria</taxon>
        <taxon>Hyphomicrobiales</taxon>
        <taxon>Afifellaceae</taxon>
        <taxon>Afifella</taxon>
    </lineage>
</organism>
<comment type="catalytic activity">
    <reaction evidence="1">
        <text>alpha-D-glucose 1-phosphate = alpha-D-glucose 6-phosphate</text>
        <dbReference type="Rhea" id="RHEA:23536"/>
        <dbReference type="ChEBI" id="CHEBI:58225"/>
        <dbReference type="ChEBI" id="CHEBI:58601"/>
        <dbReference type="EC" id="5.4.2.2"/>
    </reaction>
</comment>
<comment type="cofactor">
    <cofactor evidence="2">
        <name>Mg(2+)</name>
        <dbReference type="ChEBI" id="CHEBI:18420"/>
    </cofactor>
</comment>
<evidence type="ECO:0000259" key="10">
    <source>
        <dbReference type="Pfam" id="PF02879"/>
    </source>
</evidence>
<evidence type="ECO:0000259" key="9">
    <source>
        <dbReference type="Pfam" id="PF02878"/>
    </source>
</evidence>
<protein>
    <recommendedName>
        <fullName evidence="4">phosphoglucomutase (alpha-D-glucose-1,6-bisphosphate-dependent)</fullName>
        <ecNumber evidence="4">5.4.2.2</ecNumber>
    </recommendedName>
</protein>
<name>A0A1G5NEF4_AFIMA</name>
<evidence type="ECO:0000256" key="6">
    <source>
        <dbReference type="ARBA" id="ARBA00022723"/>
    </source>
</evidence>
<dbReference type="RefSeq" id="WP_092811747.1">
    <property type="nucleotide sequence ID" value="NZ_FMVW01000003.1"/>
</dbReference>
<sequence>MNIETVSTKPIAGQKPGTSGLRKKTAAFLEPGYLENYIAAIIEGIGGVEGATMVIGGDGRFGNRQAIKTLVRMLGAAGAKHLIIGQNGLLSTPAASCVIRKRQATGGFIFSASHNPGGEHGDFGLKYNLANGGPAPENVTSAIYKATQTLSSYKIAELDEIDLSKVATVEHDGLVIEVIDPVTDYAALMEELFDFDAISGLFAGGFRLAYDAMHAATGPYAKAILEGRLGAAVGTVRNGEPLPDFGGLHPDPNPVHAKALFDLMAAPEAPDMGAASDGDGDRNLVLGPGLPVSPSDSIAILAANAHLAPGYKRGLAGVARSMPTSRALDRVAEELGISLYETPTGWKFFGNLLDAGKITMCGEESAGAGSDHVREKDGLWAVLLWLNILAVRRQSIPEIVREHWARFGRNYYTRHDYEAIETERAETLMSELTARLGSLPGEKAGSLTIEGADEFAYHDPIDGSLAEHQGIRVLFEGGGRAVFRLSGTGTEGATLRVYLERFEPAGGDHAQEPQQALAEIIAAAGEVAGIEKHTGRTEPDVIT</sequence>
<dbReference type="Pfam" id="PF02880">
    <property type="entry name" value="PGM_PMM_III"/>
    <property type="match status" value="1"/>
</dbReference>
<evidence type="ECO:0000256" key="7">
    <source>
        <dbReference type="ARBA" id="ARBA00022842"/>
    </source>
</evidence>
<proteinExistence type="inferred from homology"/>
<dbReference type="OrthoDB" id="9806956at2"/>
<dbReference type="Pfam" id="PF24947">
    <property type="entry name" value="PGM1_C_vert_fung"/>
    <property type="match status" value="1"/>
</dbReference>
<feature type="domain" description="Alpha-D-phosphohexomutase alpha/beta/alpha" evidence="11">
    <location>
        <begin position="295"/>
        <end position="407"/>
    </location>
</feature>
<gene>
    <name evidence="12" type="ORF">SAMN03080610_01807</name>
</gene>
<dbReference type="Gene3D" id="3.30.310.50">
    <property type="entry name" value="Alpha-D-phosphohexomutase, C-terminal domain"/>
    <property type="match status" value="1"/>
</dbReference>
<dbReference type="FunFam" id="3.40.120.10:FF:000004">
    <property type="entry name" value="Phosphoglucomutase 5"/>
    <property type="match status" value="1"/>
</dbReference>
<dbReference type="GO" id="GO:0005975">
    <property type="term" value="P:carbohydrate metabolic process"/>
    <property type="evidence" value="ECO:0007669"/>
    <property type="project" value="InterPro"/>
</dbReference>
<dbReference type="STRING" id="1120955.SAMN03080610_01807"/>
<keyword evidence="13" id="KW-1185">Reference proteome</keyword>
<evidence type="ECO:0000256" key="2">
    <source>
        <dbReference type="ARBA" id="ARBA00001946"/>
    </source>
</evidence>
<dbReference type="NCBIfam" id="NF005737">
    <property type="entry name" value="PRK07564.1-1"/>
    <property type="match status" value="1"/>
</dbReference>
<keyword evidence="8" id="KW-0413">Isomerase</keyword>
<dbReference type="InterPro" id="IPR005845">
    <property type="entry name" value="A-D-PHexomutase_a/b/a-II"/>
</dbReference>
<reference evidence="13" key="1">
    <citation type="submission" date="2016-10" db="EMBL/GenBank/DDBJ databases">
        <authorList>
            <person name="Varghese N."/>
            <person name="Submissions S."/>
        </authorList>
    </citation>
    <scope>NUCLEOTIDE SEQUENCE [LARGE SCALE GENOMIC DNA]</scope>
    <source>
        <strain evidence="13">DSM 2698</strain>
    </source>
</reference>
<dbReference type="Pfam" id="PF02879">
    <property type="entry name" value="PGM_PMM_II"/>
    <property type="match status" value="1"/>
</dbReference>
<accession>A0A1G5NEF4</accession>
<evidence type="ECO:0000256" key="8">
    <source>
        <dbReference type="ARBA" id="ARBA00023235"/>
    </source>
</evidence>
<dbReference type="PANTHER" id="PTHR22573:SF2">
    <property type="entry name" value="PHOSPHOGLUCOMUTASE"/>
    <property type="match status" value="1"/>
</dbReference>
<dbReference type="SUPFAM" id="SSF55957">
    <property type="entry name" value="Phosphoglucomutase, C-terminal domain"/>
    <property type="match status" value="1"/>
</dbReference>
<dbReference type="InterPro" id="IPR045244">
    <property type="entry name" value="PGM"/>
</dbReference>
<dbReference type="EC" id="5.4.2.2" evidence="4"/>
<dbReference type="AlphaFoldDB" id="A0A1G5NEF4"/>
<evidence type="ECO:0000256" key="4">
    <source>
        <dbReference type="ARBA" id="ARBA00012728"/>
    </source>
</evidence>
<dbReference type="InterPro" id="IPR016055">
    <property type="entry name" value="A-D-PHexomutase_a/b/a-I/II/III"/>
</dbReference>
<feature type="domain" description="Alpha-D-phosphohexomutase alpha/beta/alpha" evidence="9">
    <location>
        <begin position="14"/>
        <end position="153"/>
    </location>
</feature>
<evidence type="ECO:0000313" key="13">
    <source>
        <dbReference type="Proteomes" id="UP000199347"/>
    </source>
</evidence>
<dbReference type="Gene3D" id="3.40.120.10">
    <property type="entry name" value="Alpha-D-Glucose-1,6-Bisphosphate, subunit A, domain 3"/>
    <property type="match status" value="3"/>
</dbReference>
<keyword evidence="6" id="KW-0479">Metal-binding</keyword>
<comment type="similarity">
    <text evidence="3">Belongs to the phosphohexose mutase family.</text>
</comment>
<dbReference type="InterPro" id="IPR005844">
    <property type="entry name" value="A-D-PHexomutase_a/b/a-I"/>
</dbReference>
<evidence type="ECO:0000313" key="12">
    <source>
        <dbReference type="EMBL" id="SCZ34980.1"/>
    </source>
</evidence>
<dbReference type="Proteomes" id="UP000199347">
    <property type="component" value="Unassembled WGS sequence"/>
</dbReference>
<evidence type="ECO:0000256" key="1">
    <source>
        <dbReference type="ARBA" id="ARBA00000443"/>
    </source>
</evidence>
<dbReference type="GO" id="GO:0005829">
    <property type="term" value="C:cytosol"/>
    <property type="evidence" value="ECO:0007669"/>
    <property type="project" value="TreeGrafter"/>
</dbReference>
<dbReference type="InterPro" id="IPR036900">
    <property type="entry name" value="A-D-PHexomutase_C_sf"/>
</dbReference>
<dbReference type="GO" id="GO:0046872">
    <property type="term" value="F:metal ion binding"/>
    <property type="evidence" value="ECO:0007669"/>
    <property type="project" value="UniProtKB-KW"/>
</dbReference>
<dbReference type="PANTHER" id="PTHR22573">
    <property type="entry name" value="PHOSPHOHEXOMUTASE FAMILY MEMBER"/>
    <property type="match status" value="1"/>
</dbReference>
<evidence type="ECO:0000256" key="3">
    <source>
        <dbReference type="ARBA" id="ARBA00010231"/>
    </source>
</evidence>
<dbReference type="PRINTS" id="PR00509">
    <property type="entry name" value="PGMPMM"/>
</dbReference>
<dbReference type="Pfam" id="PF02878">
    <property type="entry name" value="PGM_PMM_I"/>
    <property type="match status" value="1"/>
</dbReference>